<dbReference type="SMART" id="SM01019">
    <property type="entry name" value="B3"/>
    <property type="match status" value="1"/>
</dbReference>
<dbReference type="Gene3D" id="2.40.330.10">
    <property type="entry name" value="DNA-binding pseudobarrel domain"/>
    <property type="match status" value="1"/>
</dbReference>
<dbReference type="PANTHER" id="PTHR31391">
    <property type="entry name" value="B3 DOMAIN-CONTAINING PROTEIN OS11G0197600-RELATED"/>
    <property type="match status" value="1"/>
</dbReference>
<feature type="compositionally biased region" description="Acidic residues" evidence="5">
    <location>
        <begin position="321"/>
        <end position="341"/>
    </location>
</feature>
<keyword evidence="1" id="KW-0805">Transcription regulation</keyword>
<feature type="compositionally biased region" description="Acidic residues" evidence="5">
    <location>
        <begin position="375"/>
        <end position="387"/>
    </location>
</feature>
<organism evidence="7 8">
    <name type="scientific">Sphagnum jensenii</name>
    <dbReference type="NCBI Taxonomy" id="128206"/>
    <lineage>
        <taxon>Eukaryota</taxon>
        <taxon>Viridiplantae</taxon>
        <taxon>Streptophyta</taxon>
        <taxon>Embryophyta</taxon>
        <taxon>Bryophyta</taxon>
        <taxon>Sphagnophytina</taxon>
        <taxon>Sphagnopsida</taxon>
        <taxon>Sphagnales</taxon>
        <taxon>Sphagnaceae</taxon>
        <taxon>Sphagnum</taxon>
    </lineage>
</organism>
<evidence type="ECO:0000256" key="3">
    <source>
        <dbReference type="ARBA" id="ARBA00023163"/>
    </source>
</evidence>
<feature type="compositionally biased region" description="Polar residues" evidence="5">
    <location>
        <begin position="407"/>
        <end position="416"/>
    </location>
</feature>
<dbReference type="InterPro" id="IPR044837">
    <property type="entry name" value="REM16-like"/>
</dbReference>
<dbReference type="SUPFAM" id="SSF101936">
    <property type="entry name" value="DNA-binding pseudobarrel domain"/>
    <property type="match status" value="1"/>
</dbReference>
<accession>A0ABP0WYB6</accession>
<keyword evidence="2" id="KW-0238">DNA-binding</keyword>
<dbReference type="PROSITE" id="PS50863">
    <property type="entry name" value="B3"/>
    <property type="match status" value="1"/>
</dbReference>
<evidence type="ECO:0000313" key="7">
    <source>
        <dbReference type="EMBL" id="CAK9271853.1"/>
    </source>
</evidence>
<proteinExistence type="predicted"/>
<evidence type="ECO:0000259" key="6">
    <source>
        <dbReference type="PROSITE" id="PS50863"/>
    </source>
</evidence>
<dbReference type="InterPro" id="IPR015300">
    <property type="entry name" value="DNA-bd_pseudobarrel_sf"/>
</dbReference>
<evidence type="ECO:0000256" key="5">
    <source>
        <dbReference type="SAM" id="MobiDB-lite"/>
    </source>
</evidence>
<sequence>MGVVEEDSPVGYEEIRRKRIEENMKRMKELGLVELSRSLAPVKSCTPTKTVRRKMASSQDLGTEARRSSRVANKPPVDYRDQTDVPGLRARCGTRSDRQGLPRKYMSDKARMAAIDAADEVNKGLVNPAFVKPMLHSHTASGFWLGLPATFCKTHLPLKDDRIMLEDEQEREWETIYLAGKVGLSGGWRGFSLDHDLVDGDCCIFELVSSHRFKVHIFRAHELEFVDDDEEGEGKVQDGDDVKGNKSSNAKKTSAAKAVGSKSAKKSTPKSPKLEDEADGEEATEKPTKLSSSTRPKKKGKAKDATRSLSANRRSRQISGSEDDEDQVDTDEEEDANEQDSDGGAPSTPSQKVKGERKNPLSRKRKSKVITLGSEDSEEDDDDDDDKWEPTASTRRSTHSRACRTPVRTTRNSGAR</sequence>
<feature type="region of interest" description="Disordered" evidence="5">
    <location>
        <begin position="230"/>
        <end position="416"/>
    </location>
</feature>
<dbReference type="CDD" id="cd10017">
    <property type="entry name" value="B3_DNA"/>
    <property type="match status" value="1"/>
</dbReference>
<evidence type="ECO:0000256" key="1">
    <source>
        <dbReference type="ARBA" id="ARBA00023015"/>
    </source>
</evidence>
<reference evidence="7" key="1">
    <citation type="submission" date="2024-02" db="EMBL/GenBank/DDBJ databases">
        <authorList>
            <consortium name="ELIXIR-Norway"/>
            <consortium name="Elixir Norway"/>
        </authorList>
    </citation>
    <scope>NUCLEOTIDE SEQUENCE</scope>
</reference>
<name>A0ABP0WYB6_9BRYO</name>
<dbReference type="InterPro" id="IPR003340">
    <property type="entry name" value="B3_DNA-bd"/>
</dbReference>
<feature type="compositionally biased region" description="Basic and acidic residues" evidence="5">
    <location>
        <begin position="233"/>
        <end position="244"/>
    </location>
</feature>
<dbReference type="Pfam" id="PF02362">
    <property type="entry name" value="B3"/>
    <property type="match status" value="1"/>
</dbReference>
<dbReference type="Proteomes" id="UP001497444">
    <property type="component" value="Chromosome 4"/>
</dbReference>
<feature type="region of interest" description="Disordered" evidence="5">
    <location>
        <begin position="44"/>
        <end position="101"/>
    </location>
</feature>
<dbReference type="EMBL" id="OZ020099">
    <property type="protein sequence ID" value="CAK9271853.1"/>
    <property type="molecule type" value="Genomic_DNA"/>
</dbReference>
<feature type="compositionally biased region" description="Polar residues" evidence="5">
    <location>
        <begin position="307"/>
        <end position="320"/>
    </location>
</feature>
<feature type="compositionally biased region" description="Low complexity" evidence="5">
    <location>
        <begin position="245"/>
        <end position="262"/>
    </location>
</feature>
<keyword evidence="4" id="KW-0539">Nucleus</keyword>
<keyword evidence="3" id="KW-0804">Transcription</keyword>
<feature type="domain" description="TF-B3" evidence="6">
    <location>
        <begin position="130"/>
        <end position="221"/>
    </location>
</feature>
<keyword evidence="8" id="KW-1185">Reference proteome</keyword>
<gene>
    <name evidence="7" type="ORF">CSSPJE1EN1_LOCUS17331</name>
</gene>
<dbReference type="PANTHER" id="PTHR31391:SF4">
    <property type="entry name" value="B3 DOMAIN-CONTAINING PROTEIN OS03G0184500"/>
    <property type="match status" value="1"/>
</dbReference>
<evidence type="ECO:0000313" key="8">
    <source>
        <dbReference type="Proteomes" id="UP001497444"/>
    </source>
</evidence>
<protein>
    <recommendedName>
        <fullName evidence="6">TF-B3 domain-containing protein</fullName>
    </recommendedName>
</protein>
<evidence type="ECO:0000256" key="2">
    <source>
        <dbReference type="ARBA" id="ARBA00023125"/>
    </source>
</evidence>
<evidence type="ECO:0000256" key="4">
    <source>
        <dbReference type="ARBA" id="ARBA00023242"/>
    </source>
</evidence>